<organism evidence="4 5">
    <name type="scientific">Hyaloscypha variabilis (strain UAMH 11265 / GT02V1 / F)</name>
    <name type="common">Meliniomyces variabilis</name>
    <dbReference type="NCBI Taxonomy" id="1149755"/>
    <lineage>
        <taxon>Eukaryota</taxon>
        <taxon>Fungi</taxon>
        <taxon>Dikarya</taxon>
        <taxon>Ascomycota</taxon>
        <taxon>Pezizomycotina</taxon>
        <taxon>Leotiomycetes</taxon>
        <taxon>Helotiales</taxon>
        <taxon>Hyaloscyphaceae</taxon>
        <taxon>Hyaloscypha</taxon>
        <taxon>Hyaloscypha variabilis</taxon>
    </lineage>
</organism>
<keyword evidence="5" id="KW-1185">Reference proteome</keyword>
<evidence type="ECO:0000259" key="3">
    <source>
        <dbReference type="Pfam" id="PF05368"/>
    </source>
</evidence>
<dbReference type="PANTHER" id="PTHR47706">
    <property type="entry name" value="NMRA-LIKE FAMILY PROTEIN"/>
    <property type="match status" value="1"/>
</dbReference>
<reference evidence="4 5" key="1">
    <citation type="submission" date="2016-04" db="EMBL/GenBank/DDBJ databases">
        <title>A degradative enzymes factory behind the ericoid mycorrhizal symbiosis.</title>
        <authorList>
            <consortium name="DOE Joint Genome Institute"/>
            <person name="Martino E."/>
            <person name="Morin E."/>
            <person name="Grelet G."/>
            <person name="Kuo A."/>
            <person name="Kohler A."/>
            <person name="Daghino S."/>
            <person name="Barry K."/>
            <person name="Choi C."/>
            <person name="Cichocki N."/>
            <person name="Clum A."/>
            <person name="Copeland A."/>
            <person name="Hainaut M."/>
            <person name="Haridas S."/>
            <person name="Labutti K."/>
            <person name="Lindquist E."/>
            <person name="Lipzen A."/>
            <person name="Khouja H.-R."/>
            <person name="Murat C."/>
            <person name="Ohm R."/>
            <person name="Olson A."/>
            <person name="Spatafora J."/>
            <person name="Veneault-Fourrey C."/>
            <person name="Henrissat B."/>
            <person name="Grigoriev I."/>
            <person name="Martin F."/>
            <person name="Perotto S."/>
        </authorList>
    </citation>
    <scope>NUCLEOTIDE SEQUENCE [LARGE SCALE GENOMIC DNA]</scope>
    <source>
        <strain evidence="4 5">F</strain>
    </source>
</reference>
<dbReference type="InterPro" id="IPR036291">
    <property type="entry name" value="NAD(P)-bd_dom_sf"/>
</dbReference>
<dbReference type="Gene3D" id="3.40.50.720">
    <property type="entry name" value="NAD(P)-binding Rossmann-like Domain"/>
    <property type="match status" value="1"/>
</dbReference>
<evidence type="ECO:0000313" key="5">
    <source>
        <dbReference type="Proteomes" id="UP000235786"/>
    </source>
</evidence>
<dbReference type="EMBL" id="KZ613944">
    <property type="protein sequence ID" value="PMD41946.1"/>
    <property type="molecule type" value="Genomic_DNA"/>
</dbReference>
<gene>
    <name evidence="4" type="ORF">L207DRAFT_425406</name>
</gene>
<dbReference type="Proteomes" id="UP000235786">
    <property type="component" value="Unassembled WGS sequence"/>
</dbReference>
<dbReference type="Gene3D" id="3.90.25.10">
    <property type="entry name" value="UDP-galactose 4-epimerase, domain 1"/>
    <property type="match status" value="1"/>
</dbReference>
<proteinExistence type="predicted"/>
<dbReference type="GO" id="GO:0016491">
    <property type="term" value="F:oxidoreductase activity"/>
    <property type="evidence" value="ECO:0007669"/>
    <property type="project" value="UniProtKB-KW"/>
</dbReference>
<keyword evidence="2" id="KW-0560">Oxidoreductase</keyword>
<keyword evidence="1" id="KW-0521">NADP</keyword>
<dbReference type="InterPro" id="IPR008030">
    <property type="entry name" value="NmrA-like"/>
</dbReference>
<protein>
    <submittedName>
        <fullName evidence="4">NAD(P)-binding protein</fullName>
    </submittedName>
</protein>
<dbReference type="InterPro" id="IPR051609">
    <property type="entry name" value="NmrA/Isoflavone_reductase-like"/>
</dbReference>
<evidence type="ECO:0000256" key="2">
    <source>
        <dbReference type="ARBA" id="ARBA00023002"/>
    </source>
</evidence>
<name>A0A2J6RTV7_HYAVF</name>
<accession>A0A2J6RTV7</accession>
<sequence length="300" mass="31697">MRHSIENVEATDKLQATGNLGPAVVQALLDAGFTVTALTRIDSKSSVLPGAKVHKTDYSSIETIAEAFKGQDAVVSTLATAALGQQQTIVDAAIKAGVKRFIPSEFGMDTTTIEGGAKKILGAKIALQGVLAKAAEENKGFSWTGISTGMFFDWGLKVGSIGFSLPTKTATIWDSGDEPFTGSNLAFIGQAIASVLKHPEETANKYIKVASFVTTQNEVLALLEEESGTKWTVVNKKTADSEKLGEEKLARGDYSAFGDFLKPLLFGDGIGAARKVGQLSNEELGLPKEDLKKTIKAALA</sequence>
<dbReference type="STRING" id="1149755.A0A2J6RTV7"/>
<dbReference type="OrthoDB" id="9984533at2759"/>
<feature type="domain" description="NmrA-like" evidence="3">
    <location>
        <begin position="16"/>
        <end position="231"/>
    </location>
</feature>
<dbReference type="AlphaFoldDB" id="A0A2J6RTV7"/>
<dbReference type="Pfam" id="PF05368">
    <property type="entry name" value="NmrA"/>
    <property type="match status" value="1"/>
</dbReference>
<dbReference type="PANTHER" id="PTHR47706:SF9">
    <property type="entry name" value="NMRA-LIKE DOMAIN-CONTAINING PROTEIN-RELATED"/>
    <property type="match status" value="1"/>
</dbReference>
<dbReference type="InterPro" id="IPR045312">
    <property type="entry name" value="PCBER-like"/>
</dbReference>
<evidence type="ECO:0000313" key="4">
    <source>
        <dbReference type="EMBL" id="PMD41946.1"/>
    </source>
</evidence>
<evidence type="ECO:0000256" key="1">
    <source>
        <dbReference type="ARBA" id="ARBA00022857"/>
    </source>
</evidence>
<dbReference type="SUPFAM" id="SSF51735">
    <property type="entry name" value="NAD(P)-binding Rossmann-fold domains"/>
    <property type="match status" value="1"/>
</dbReference>
<dbReference type="CDD" id="cd05259">
    <property type="entry name" value="PCBER_SDR_a"/>
    <property type="match status" value="1"/>
</dbReference>